<sequence>MTAGVTARRKARARRSWAKVENEAQASDFTDIGDWPTLGAVAASRCHSTPPHDADSSHHNGNAVRGLLLANHVASQADERDGVSRSI</sequence>
<dbReference type="EMBL" id="JH668839">
    <property type="protein sequence ID" value="KAG6462386.1"/>
    <property type="molecule type" value="Genomic_DNA"/>
</dbReference>
<proteinExistence type="predicted"/>
<feature type="region of interest" description="Disordered" evidence="1">
    <location>
        <begin position="44"/>
        <end position="63"/>
    </location>
</feature>
<dbReference type="Proteomes" id="UP000791440">
    <property type="component" value="Unassembled WGS sequence"/>
</dbReference>
<dbReference type="AlphaFoldDB" id="A0A921ZS11"/>
<evidence type="ECO:0000313" key="2">
    <source>
        <dbReference type="EMBL" id="KAG6462386.1"/>
    </source>
</evidence>
<accession>A0A921ZS11</accession>
<organism evidence="2 3">
    <name type="scientific">Manduca sexta</name>
    <name type="common">Tobacco hawkmoth</name>
    <name type="synonym">Tobacco hornworm</name>
    <dbReference type="NCBI Taxonomy" id="7130"/>
    <lineage>
        <taxon>Eukaryota</taxon>
        <taxon>Metazoa</taxon>
        <taxon>Ecdysozoa</taxon>
        <taxon>Arthropoda</taxon>
        <taxon>Hexapoda</taxon>
        <taxon>Insecta</taxon>
        <taxon>Pterygota</taxon>
        <taxon>Neoptera</taxon>
        <taxon>Endopterygota</taxon>
        <taxon>Lepidoptera</taxon>
        <taxon>Glossata</taxon>
        <taxon>Ditrysia</taxon>
        <taxon>Bombycoidea</taxon>
        <taxon>Sphingidae</taxon>
        <taxon>Sphinginae</taxon>
        <taxon>Sphingini</taxon>
        <taxon>Manduca</taxon>
    </lineage>
</organism>
<evidence type="ECO:0000256" key="1">
    <source>
        <dbReference type="SAM" id="MobiDB-lite"/>
    </source>
</evidence>
<comment type="caution">
    <text evidence="2">The sequence shown here is derived from an EMBL/GenBank/DDBJ whole genome shotgun (WGS) entry which is preliminary data.</text>
</comment>
<evidence type="ECO:0000313" key="3">
    <source>
        <dbReference type="Proteomes" id="UP000791440"/>
    </source>
</evidence>
<reference evidence="2" key="1">
    <citation type="journal article" date="2016" name="Insect Biochem. Mol. Biol.">
        <title>Multifaceted biological insights from a draft genome sequence of the tobacco hornworm moth, Manduca sexta.</title>
        <authorList>
            <person name="Kanost M.R."/>
            <person name="Arrese E.L."/>
            <person name="Cao X."/>
            <person name="Chen Y.R."/>
            <person name="Chellapilla S."/>
            <person name="Goldsmith M.R."/>
            <person name="Grosse-Wilde E."/>
            <person name="Heckel D.G."/>
            <person name="Herndon N."/>
            <person name="Jiang H."/>
            <person name="Papanicolaou A."/>
            <person name="Qu J."/>
            <person name="Soulages J.L."/>
            <person name="Vogel H."/>
            <person name="Walters J."/>
            <person name="Waterhouse R.M."/>
            <person name="Ahn S.J."/>
            <person name="Almeida F.C."/>
            <person name="An C."/>
            <person name="Aqrawi P."/>
            <person name="Bretschneider A."/>
            <person name="Bryant W.B."/>
            <person name="Bucks S."/>
            <person name="Chao H."/>
            <person name="Chevignon G."/>
            <person name="Christen J.M."/>
            <person name="Clarke D.F."/>
            <person name="Dittmer N.T."/>
            <person name="Ferguson L.C.F."/>
            <person name="Garavelou S."/>
            <person name="Gordon K.H.J."/>
            <person name="Gunaratna R.T."/>
            <person name="Han Y."/>
            <person name="Hauser F."/>
            <person name="He Y."/>
            <person name="Heidel-Fischer H."/>
            <person name="Hirsh A."/>
            <person name="Hu Y."/>
            <person name="Jiang H."/>
            <person name="Kalra D."/>
            <person name="Klinner C."/>
            <person name="Konig C."/>
            <person name="Kovar C."/>
            <person name="Kroll A.R."/>
            <person name="Kuwar S.S."/>
            <person name="Lee S.L."/>
            <person name="Lehman R."/>
            <person name="Li K."/>
            <person name="Li Z."/>
            <person name="Liang H."/>
            <person name="Lovelace S."/>
            <person name="Lu Z."/>
            <person name="Mansfield J.H."/>
            <person name="McCulloch K.J."/>
            <person name="Mathew T."/>
            <person name="Morton B."/>
            <person name="Muzny D.M."/>
            <person name="Neunemann D."/>
            <person name="Ongeri F."/>
            <person name="Pauchet Y."/>
            <person name="Pu L.L."/>
            <person name="Pyrousis I."/>
            <person name="Rao X.J."/>
            <person name="Redding A."/>
            <person name="Roesel C."/>
            <person name="Sanchez-Gracia A."/>
            <person name="Schaack S."/>
            <person name="Shukla A."/>
            <person name="Tetreau G."/>
            <person name="Wang Y."/>
            <person name="Xiong G.H."/>
            <person name="Traut W."/>
            <person name="Walsh T.K."/>
            <person name="Worley K.C."/>
            <person name="Wu D."/>
            <person name="Wu W."/>
            <person name="Wu Y.Q."/>
            <person name="Zhang X."/>
            <person name="Zou Z."/>
            <person name="Zucker H."/>
            <person name="Briscoe A.D."/>
            <person name="Burmester T."/>
            <person name="Clem R.J."/>
            <person name="Feyereisen R."/>
            <person name="Grimmelikhuijzen C.J.P."/>
            <person name="Hamodrakas S.J."/>
            <person name="Hansson B.S."/>
            <person name="Huguet E."/>
            <person name="Jermiin L.S."/>
            <person name="Lan Q."/>
            <person name="Lehman H.K."/>
            <person name="Lorenzen M."/>
            <person name="Merzendorfer H."/>
            <person name="Michalopoulos I."/>
            <person name="Morton D.B."/>
            <person name="Muthukrishnan S."/>
            <person name="Oakeshott J.G."/>
            <person name="Palmer W."/>
            <person name="Park Y."/>
            <person name="Passarelli A.L."/>
            <person name="Rozas J."/>
            <person name="Schwartz L.M."/>
            <person name="Smith W."/>
            <person name="Southgate A."/>
            <person name="Vilcinskas A."/>
            <person name="Vogt R."/>
            <person name="Wang P."/>
            <person name="Werren J."/>
            <person name="Yu X.Q."/>
            <person name="Zhou J.J."/>
            <person name="Brown S.J."/>
            <person name="Scherer S.E."/>
            <person name="Richards S."/>
            <person name="Blissard G.W."/>
        </authorList>
    </citation>
    <scope>NUCLEOTIDE SEQUENCE</scope>
</reference>
<gene>
    <name evidence="2" type="ORF">O3G_MSEX013224</name>
</gene>
<keyword evidence="3" id="KW-1185">Reference proteome</keyword>
<name>A0A921ZS11_MANSE</name>
<protein>
    <submittedName>
        <fullName evidence="2">Uncharacterized protein</fullName>
    </submittedName>
</protein>
<reference evidence="2" key="2">
    <citation type="submission" date="2020-12" db="EMBL/GenBank/DDBJ databases">
        <authorList>
            <person name="Kanost M."/>
        </authorList>
    </citation>
    <scope>NUCLEOTIDE SEQUENCE</scope>
</reference>